<dbReference type="RefSeq" id="WP_067580063.1">
    <property type="nucleotide sequence ID" value="NZ_FOWC01000008.1"/>
</dbReference>
<gene>
    <name evidence="4" type="ORF">G3I59_18295</name>
    <name evidence="5" type="ORF">SAMN05421854_10847</name>
</gene>
<organism evidence="5 6">
    <name type="scientific">Amycolatopsis rubida</name>
    <dbReference type="NCBI Taxonomy" id="112413"/>
    <lineage>
        <taxon>Bacteria</taxon>
        <taxon>Bacillati</taxon>
        <taxon>Actinomycetota</taxon>
        <taxon>Actinomycetes</taxon>
        <taxon>Pseudonocardiales</taxon>
        <taxon>Pseudonocardiaceae</taxon>
        <taxon>Amycolatopsis</taxon>
    </lineage>
</organism>
<evidence type="ECO:0000313" key="4">
    <source>
        <dbReference type="EMBL" id="NEC57496.1"/>
    </source>
</evidence>
<protein>
    <submittedName>
        <fullName evidence="5">Glycine amidinotransferase</fullName>
    </submittedName>
    <submittedName>
        <fullName evidence="4">Inosamine-phosphate amidinotransferase 1</fullName>
    </submittedName>
</protein>
<dbReference type="EMBL" id="FOWC01000008">
    <property type="protein sequence ID" value="SFP97312.1"/>
    <property type="molecule type" value="Genomic_DNA"/>
</dbReference>
<dbReference type="EMBL" id="JAAGNC010000090">
    <property type="protein sequence ID" value="NEC57496.1"/>
    <property type="molecule type" value="Genomic_DNA"/>
</dbReference>
<dbReference type="GO" id="GO:0015068">
    <property type="term" value="F:glycine amidinotransferase activity"/>
    <property type="evidence" value="ECO:0007669"/>
    <property type="project" value="TreeGrafter"/>
</dbReference>
<keyword evidence="2 5" id="KW-0808">Transferase</keyword>
<dbReference type="PANTHER" id="PTHR10488">
    <property type="entry name" value="GLYCINE AMIDINOTRANSFERASE, MITOCHONDRIAL"/>
    <property type="match status" value="1"/>
</dbReference>
<evidence type="ECO:0000256" key="2">
    <source>
        <dbReference type="ARBA" id="ARBA00022679"/>
    </source>
</evidence>
<sequence length="344" mass="37854">MSAVRSFNDFDKLEEIVVGSAEGFSFPPIDNSLKHFFEPPLGAESEAVSAGTLARVVEETEEDLQVLAGTLEDLGVRVRRPERADHSRPIGVLEWKSTANHALMPRDCLLVVGDTVIEAPMAMRARYAETFPYRKLLREYFDGGARWLAAPRPQLLDETYQYDEAGTPVLAELEPLFDAANIIRCGSDLFFNVSNTGNRLGAAWLARALGPGYRVHEIAISSDHVGTTLHVLKPGVLLANAGRLDSDRIPEPLRGWKTLWFDDPQDDGFGFGWPRASTWIGMNILSVDQDTVIVPQAQKGLAKLLESAGFTAIPVPYRHGRTFGGGFHCCSADVRRAGELTSYL</sequence>
<dbReference type="OrthoDB" id="258252at2"/>
<dbReference type="SUPFAM" id="SSF55909">
    <property type="entry name" value="Pentein"/>
    <property type="match status" value="1"/>
</dbReference>
<dbReference type="Gene3D" id="3.75.10.10">
    <property type="entry name" value="L-arginine/glycine Amidinotransferase, Chain A"/>
    <property type="match status" value="1"/>
</dbReference>
<reference evidence="5 6" key="1">
    <citation type="submission" date="2016-10" db="EMBL/GenBank/DDBJ databases">
        <authorList>
            <person name="de Groot N.N."/>
        </authorList>
    </citation>
    <scope>NUCLEOTIDE SEQUENCE [LARGE SCALE GENOMIC DNA]</scope>
    <source>
        <strain evidence="5 6">DSM 44637</strain>
    </source>
</reference>
<dbReference type="GO" id="GO:0006601">
    <property type="term" value="P:creatine biosynthetic process"/>
    <property type="evidence" value="ECO:0007669"/>
    <property type="project" value="TreeGrafter"/>
</dbReference>
<feature type="active site" description="Amidino-cysteine intermediate" evidence="3">
    <location>
        <position position="329"/>
    </location>
</feature>
<feature type="active site" evidence="3">
    <location>
        <position position="224"/>
    </location>
</feature>
<dbReference type="AlphaFoldDB" id="A0A1I5UQ12"/>
<comment type="similarity">
    <text evidence="1">Belongs to the amidinotransferase family.</text>
</comment>
<dbReference type="STRING" id="112413.SAMN05421854_10847"/>
<dbReference type="Proteomes" id="UP000470404">
    <property type="component" value="Unassembled WGS sequence"/>
</dbReference>
<evidence type="ECO:0000313" key="7">
    <source>
        <dbReference type="Proteomes" id="UP000470404"/>
    </source>
</evidence>
<evidence type="ECO:0000256" key="1">
    <source>
        <dbReference type="ARBA" id="ARBA00006943"/>
    </source>
</evidence>
<dbReference type="Proteomes" id="UP000199137">
    <property type="component" value="Unassembled WGS sequence"/>
</dbReference>
<dbReference type="InterPro" id="IPR033195">
    <property type="entry name" value="AmidinoTrfase"/>
</dbReference>
<evidence type="ECO:0000313" key="6">
    <source>
        <dbReference type="Proteomes" id="UP000199137"/>
    </source>
</evidence>
<evidence type="ECO:0000313" key="5">
    <source>
        <dbReference type="EMBL" id="SFP97312.1"/>
    </source>
</evidence>
<dbReference type="PANTHER" id="PTHR10488:SF1">
    <property type="entry name" value="GLYCINE AMIDINOTRANSFERASE, MITOCHONDRIAL"/>
    <property type="match status" value="1"/>
</dbReference>
<name>A0A1I5UQ12_9PSEU</name>
<accession>A0A1I5UQ12</accession>
<feature type="active site" evidence="3">
    <location>
        <position position="178"/>
    </location>
</feature>
<evidence type="ECO:0000256" key="3">
    <source>
        <dbReference type="PIRSR" id="PIRSR633195-1"/>
    </source>
</evidence>
<proteinExistence type="inferred from homology"/>
<keyword evidence="7" id="KW-1185">Reference proteome</keyword>
<reference evidence="4 7" key="2">
    <citation type="submission" date="2020-01" db="EMBL/GenBank/DDBJ databases">
        <title>Insect and environment-associated Actinomycetes.</title>
        <authorList>
            <person name="Currrie C."/>
            <person name="Chevrette M."/>
            <person name="Carlson C."/>
            <person name="Stubbendieck R."/>
            <person name="Wendt-Pienkowski E."/>
        </authorList>
    </citation>
    <scope>NUCLEOTIDE SEQUENCE [LARGE SCALE GENOMIC DNA]</scope>
    <source>
        <strain evidence="4 7">SID8386</strain>
    </source>
</reference>